<feature type="domain" description="Tail specific protease" evidence="1">
    <location>
        <begin position="172"/>
        <end position="372"/>
    </location>
</feature>
<dbReference type="eggNOG" id="COG0793">
    <property type="taxonomic scope" value="Bacteria"/>
</dbReference>
<organism evidence="2 3">
    <name type="scientific">Hoylesella timonensis CRIS 5C-B1</name>
    <dbReference type="NCBI Taxonomy" id="679189"/>
    <lineage>
        <taxon>Bacteria</taxon>
        <taxon>Pseudomonadati</taxon>
        <taxon>Bacteroidota</taxon>
        <taxon>Bacteroidia</taxon>
        <taxon>Bacteroidales</taxon>
        <taxon>Prevotellaceae</taxon>
        <taxon>Hoylesella</taxon>
    </lineage>
</organism>
<gene>
    <name evidence="2" type="ORF">HMPREF9019_0661</name>
</gene>
<dbReference type="Pfam" id="PF03572">
    <property type="entry name" value="Peptidase_S41"/>
    <property type="match status" value="1"/>
</dbReference>
<name>D1VZL8_9BACT</name>
<dbReference type="Proteomes" id="UP000004001">
    <property type="component" value="Unassembled WGS sequence"/>
</dbReference>
<keyword evidence="3" id="KW-1185">Reference proteome</keyword>
<dbReference type="GO" id="GO:0006508">
    <property type="term" value="P:proteolysis"/>
    <property type="evidence" value="ECO:0007669"/>
    <property type="project" value="InterPro"/>
</dbReference>
<dbReference type="CDD" id="cd07563">
    <property type="entry name" value="Peptidase_S41_IRBP"/>
    <property type="match status" value="1"/>
</dbReference>
<dbReference type="GO" id="GO:0008236">
    <property type="term" value="F:serine-type peptidase activity"/>
    <property type="evidence" value="ECO:0007669"/>
    <property type="project" value="InterPro"/>
</dbReference>
<dbReference type="InterPro" id="IPR028204">
    <property type="entry name" value="Tricorn_C1"/>
</dbReference>
<dbReference type="PANTHER" id="PTHR11261">
    <property type="entry name" value="INTERPHOTORECEPTOR RETINOID-BINDING PROTEIN"/>
    <property type="match status" value="1"/>
</dbReference>
<dbReference type="PANTHER" id="PTHR11261:SF3">
    <property type="entry name" value="RETINOL-BINDING PROTEIN 3"/>
    <property type="match status" value="1"/>
</dbReference>
<comment type="caution">
    <text evidence="2">The sequence shown here is derived from an EMBL/GenBank/DDBJ whole genome shotgun (WGS) entry which is preliminary data.</text>
</comment>
<accession>D1VZL8</accession>
<protein>
    <submittedName>
        <fullName evidence="2">Peptidase, S41 family</fullName>
    </submittedName>
</protein>
<dbReference type="AlphaFoldDB" id="D1VZL8"/>
<dbReference type="Gene3D" id="3.30.750.44">
    <property type="match status" value="1"/>
</dbReference>
<dbReference type="SMART" id="SM00245">
    <property type="entry name" value="TSPc"/>
    <property type="match status" value="1"/>
</dbReference>
<dbReference type="EMBL" id="ADEF01000036">
    <property type="protein sequence ID" value="EFA97442.1"/>
    <property type="molecule type" value="Genomic_DNA"/>
</dbReference>
<evidence type="ECO:0000313" key="3">
    <source>
        <dbReference type="Proteomes" id="UP000004001"/>
    </source>
</evidence>
<dbReference type="InterPro" id="IPR005151">
    <property type="entry name" value="Tail-specific_protease"/>
</dbReference>
<reference evidence="2 3" key="1">
    <citation type="submission" date="2009-12" db="EMBL/GenBank/DDBJ databases">
        <title>Genome Sequence of Prevotella timonensis CRIS 5C-B1.</title>
        <authorList>
            <person name="Durkin A.S."/>
            <person name="Madupu R."/>
            <person name="Torralba M."/>
            <person name="Methe B."/>
            <person name="Sutton G."/>
            <person name="Strausberg R.L."/>
            <person name="Nelson K.E."/>
        </authorList>
    </citation>
    <scope>NUCLEOTIDE SEQUENCE [LARGE SCALE GENOMIC DNA]</scope>
    <source>
        <strain evidence="2 3">CRIS 5C-B1</strain>
    </source>
</reference>
<dbReference type="InterPro" id="IPR029045">
    <property type="entry name" value="ClpP/crotonase-like_dom_sf"/>
</dbReference>
<dbReference type="Pfam" id="PF14684">
    <property type="entry name" value="Tricorn_C1"/>
    <property type="match status" value="1"/>
</dbReference>
<dbReference type="SUPFAM" id="SSF52096">
    <property type="entry name" value="ClpP/crotonase"/>
    <property type="match status" value="1"/>
</dbReference>
<dbReference type="Gene3D" id="3.90.226.10">
    <property type="entry name" value="2-enoyl-CoA Hydratase, Chain A, domain 1"/>
    <property type="match status" value="1"/>
</dbReference>
<proteinExistence type="predicted"/>
<sequence>MYPFRKRTCFETVGHTRLYTLENNFQSGLFGRLPTSKREQLEVSLLFKLARNRFSEEIYTHTYLTMKKLLCILVFSLGLCSCTQDEVFEDTPQGNLEALWKILDEHYCFFEEKRIDWYAIYQRYSHQMHQQLTEYQQFQIMAKMLAELKDGHVNLYTSFDHGRYWKWHEDYPKNFDEILIDHYIGTDYRITAGMRYCILDDHVGYISCRSFEGAIGSGNLDNILFYLAPCNGLIIDIRGNGGGMLTSAEQFASRFTNENLLVGYIQHKTGKGHQDFSRMREQILHPAKGVRWQKKVIVLTNREVFSAANEFVKYMKACPQVTIVGDKTGGGAGLPFSSELPNGWGVRFSACPIFDANKKSTEFGIDPDHVVMMKKTDALKGEDTLIEFARKLLSSTHTSTTTK</sequence>
<evidence type="ECO:0000313" key="2">
    <source>
        <dbReference type="EMBL" id="EFA97442.1"/>
    </source>
</evidence>
<evidence type="ECO:0000259" key="1">
    <source>
        <dbReference type="SMART" id="SM00245"/>
    </source>
</evidence>